<proteinExistence type="predicted"/>
<evidence type="ECO:0008006" key="3">
    <source>
        <dbReference type="Google" id="ProtNLM"/>
    </source>
</evidence>
<protein>
    <recommendedName>
        <fullName evidence="3">DNA repair protein RadA</fullName>
    </recommendedName>
</protein>
<feature type="non-terminal residue" evidence="1">
    <location>
        <position position="1"/>
    </location>
</feature>
<accession>A0A955L3F7</accession>
<name>A0A955L3F7_9BACT</name>
<organism evidence="1 2">
    <name type="scientific">Candidatus Dojkabacteria bacterium</name>
    <dbReference type="NCBI Taxonomy" id="2099670"/>
    <lineage>
        <taxon>Bacteria</taxon>
        <taxon>Candidatus Dojkabacteria</taxon>
    </lineage>
</organism>
<dbReference type="EMBL" id="JAGQLG010000071">
    <property type="protein sequence ID" value="MCA9382143.1"/>
    <property type="molecule type" value="Genomic_DNA"/>
</dbReference>
<gene>
    <name evidence="1" type="ORF">KC660_01910</name>
</gene>
<evidence type="ECO:0000313" key="2">
    <source>
        <dbReference type="Proteomes" id="UP000782843"/>
    </source>
</evidence>
<evidence type="ECO:0000313" key="1">
    <source>
        <dbReference type="EMBL" id="MCA9382143.1"/>
    </source>
</evidence>
<dbReference type="Proteomes" id="UP000782843">
    <property type="component" value="Unassembled WGS sequence"/>
</dbReference>
<reference evidence="1" key="2">
    <citation type="journal article" date="2021" name="Microbiome">
        <title>Successional dynamics and alternative stable states in a saline activated sludge microbial community over 9 years.</title>
        <authorList>
            <person name="Wang Y."/>
            <person name="Ye J."/>
            <person name="Ju F."/>
            <person name="Liu L."/>
            <person name="Boyd J.A."/>
            <person name="Deng Y."/>
            <person name="Parks D.H."/>
            <person name="Jiang X."/>
            <person name="Yin X."/>
            <person name="Woodcroft B.J."/>
            <person name="Tyson G.W."/>
            <person name="Hugenholtz P."/>
            <person name="Polz M.F."/>
            <person name="Zhang T."/>
        </authorList>
    </citation>
    <scope>NUCLEOTIDE SEQUENCE</scope>
    <source>
        <strain evidence="1">HKST-UBA10</strain>
    </source>
</reference>
<dbReference type="AlphaFoldDB" id="A0A955L3F7"/>
<sequence>CNAIVDSYRRVENRQKNLMMIGEVGLSGNVKTVPRMTERINEARRLGFDRIVVGGKAKYKNVTNIASIIGLK</sequence>
<dbReference type="InterPro" id="IPR014721">
    <property type="entry name" value="Ribsml_uS5_D2-typ_fold_subgr"/>
</dbReference>
<comment type="caution">
    <text evidence="1">The sequence shown here is derived from an EMBL/GenBank/DDBJ whole genome shotgun (WGS) entry which is preliminary data.</text>
</comment>
<reference evidence="1" key="1">
    <citation type="submission" date="2020-04" db="EMBL/GenBank/DDBJ databases">
        <authorList>
            <person name="Zhang T."/>
        </authorList>
    </citation>
    <scope>NUCLEOTIDE SEQUENCE</scope>
    <source>
        <strain evidence="1">HKST-UBA10</strain>
    </source>
</reference>
<dbReference type="Gene3D" id="3.30.230.10">
    <property type="match status" value="1"/>
</dbReference>
<dbReference type="SUPFAM" id="SSF54211">
    <property type="entry name" value="Ribosomal protein S5 domain 2-like"/>
    <property type="match status" value="1"/>
</dbReference>
<dbReference type="InterPro" id="IPR020568">
    <property type="entry name" value="Ribosomal_Su5_D2-typ_SF"/>
</dbReference>